<evidence type="ECO:0000313" key="2">
    <source>
        <dbReference type="EMBL" id="CAG6587617.1"/>
    </source>
</evidence>
<accession>A0A8D8P363</accession>
<name>A0A8D8P363_CULPI</name>
<dbReference type="EMBL" id="HBUE01213643">
    <property type="protein sequence ID" value="CAG6535629.1"/>
    <property type="molecule type" value="Transcribed_RNA"/>
</dbReference>
<feature type="compositionally biased region" description="Low complexity" evidence="1">
    <location>
        <begin position="81"/>
        <end position="99"/>
    </location>
</feature>
<feature type="region of interest" description="Disordered" evidence="1">
    <location>
        <begin position="76"/>
        <end position="99"/>
    </location>
</feature>
<dbReference type="EMBL" id="HBUE01320152">
    <property type="protein sequence ID" value="CAG6587617.1"/>
    <property type="molecule type" value="Transcribed_RNA"/>
</dbReference>
<dbReference type="AlphaFoldDB" id="A0A8D8P363"/>
<protein>
    <submittedName>
        <fullName evidence="2">(northern house mosquito) hypothetical protein</fullName>
    </submittedName>
</protein>
<organism evidence="2">
    <name type="scientific">Culex pipiens</name>
    <name type="common">House mosquito</name>
    <dbReference type="NCBI Taxonomy" id="7175"/>
    <lineage>
        <taxon>Eukaryota</taxon>
        <taxon>Metazoa</taxon>
        <taxon>Ecdysozoa</taxon>
        <taxon>Arthropoda</taxon>
        <taxon>Hexapoda</taxon>
        <taxon>Insecta</taxon>
        <taxon>Pterygota</taxon>
        <taxon>Neoptera</taxon>
        <taxon>Endopterygota</taxon>
        <taxon>Diptera</taxon>
        <taxon>Nematocera</taxon>
        <taxon>Culicoidea</taxon>
        <taxon>Culicidae</taxon>
        <taxon>Culicinae</taxon>
        <taxon>Culicini</taxon>
        <taxon>Culex</taxon>
        <taxon>Culex</taxon>
    </lineage>
</organism>
<reference evidence="2" key="1">
    <citation type="submission" date="2021-05" db="EMBL/GenBank/DDBJ databases">
        <authorList>
            <person name="Alioto T."/>
            <person name="Alioto T."/>
            <person name="Gomez Garrido J."/>
        </authorList>
    </citation>
    <scope>NUCLEOTIDE SEQUENCE</scope>
</reference>
<evidence type="ECO:0000256" key="1">
    <source>
        <dbReference type="SAM" id="MobiDB-lite"/>
    </source>
</evidence>
<sequence>MPASLESSFSTSSTGEDFPLLRVARAGAAACVFLRGPLRALPPPVELLPPGSTGNFCSSTDGLKLAASEAGRSISFPEAISSRGDPRSPTSSSSPASCDVDVVGGGGGVSSSVAAEAFFNAIEVRVLRTISGGKHCPATEKLANYAARWPMWQM</sequence>
<proteinExistence type="predicted"/>